<dbReference type="EMBL" id="JACHYB010000001">
    <property type="protein sequence ID" value="MBB3187574.1"/>
    <property type="molecule type" value="Genomic_DNA"/>
</dbReference>
<dbReference type="InterPro" id="IPR039426">
    <property type="entry name" value="TonB-dep_rcpt-like"/>
</dbReference>
<dbReference type="PANTHER" id="PTHR30069:SF29">
    <property type="entry name" value="HEMOGLOBIN AND HEMOGLOBIN-HAPTOGLOBIN-BINDING PROTEIN 1-RELATED"/>
    <property type="match status" value="1"/>
</dbReference>
<dbReference type="InterPro" id="IPR036942">
    <property type="entry name" value="Beta-barrel_TonB_sf"/>
</dbReference>
<gene>
    <name evidence="11" type="ORF">FHX64_001737</name>
</gene>
<dbReference type="InterPro" id="IPR008969">
    <property type="entry name" value="CarboxyPept-like_regulatory"/>
</dbReference>
<organism evidence="11 12">
    <name type="scientific">Microbacter margulisiae</name>
    <dbReference type="NCBI Taxonomy" id="1350067"/>
    <lineage>
        <taxon>Bacteria</taxon>
        <taxon>Pseudomonadati</taxon>
        <taxon>Bacteroidota</taxon>
        <taxon>Bacteroidia</taxon>
        <taxon>Bacteroidales</taxon>
        <taxon>Porphyromonadaceae</taxon>
        <taxon>Microbacter</taxon>
    </lineage>
</organism>
<dbReference type="GO" id="GO:0009279">
    <property type="term" value="C:cell outer membrane"/>
    <property type="evidence" value="ECO:0007669"/>
    <property type="project" value="UniProtKB-SubCell"/>
</dbReference>
<dbReference type="SUPFAM" id="SSF56935">
    <property type="entry name" value="Porins"/>
    <property type="match status" value="1"/>
</dbReference>
<keyword evidence="5 9" id="KW-0732">Signal</keyword>
<evidence type="ECO:0000256" key="9">
    <source>
        <dbReference type="SAM" id="SignalP"/>
    </source>
</evidence>
<feature type="domain" description="TonB-dependent receptor plug" evidence="10">
    <location>
        <begin position="121"/>
        <end position="230"/>
    </location>
</feature>
<dbReference type="Proteomes" id="UP000544222">
    <property type="component" value="Unassembled WGS sequence"/>
</dbReference>
<evidence type="ECO:0000256" key="8">
    <source>
        <dbReference type="PROSITE-ProRule" id="PRU01360"/>
    </source>
</evidence>
<dbReference type="InterPro" id="IPR037066">
    <property type="entry name" value="Plug_dom_sf"/>
</dbReference>
<evidence type="ECO:0000313" key="12">
    <source>
        <dbReference type="Proteomes" id="UP000544222"/>
    </source>
</evidence>
<evidence type="ECO:0000256" key="6">
    <source>
        <dbReference type="ARBA" id="ARBA00023136"/>
    </source>
</evidence>
<dbReference type="Gene3D" id="2.40.170.20">
    <property type="entry name" value="TonB-dependent receptor, beta-barrel domain"/>
    <property type="match status" value="1"/>
</dbReference>
<reference evidence="11 12" key="1">
    <citation type="submission" date="2020-08" db="EMBL/GenBank/DDBJ databases">
        <title>Genomic Encyclopedia of Type Strains, Phase IV (KMG-IV): sequencing the most valuable type-strain genomes for metagenomic binning, comparative biology and taxonomic classification.</title>
        <authorList>
            <person name="Goeker M."/>
        </authorList>
    </citation>
    <scope>NUCLEOTIDE SEQUENCE [LARGE SCALE GENOMIC DNA]</scope>
    <source>
        <strain evidence="11 12">DSM 27471</strain>
    </source>
</reference>
<accession>A0A7W5DR52</accession>
<evidence type="ECO:0000313" key="11">
    <source>
        <dbReference type="EMBL" id="MBB3187574.1"/>
    </source>
</evidence>
<dbReference type="Gene3D" id="2.60.40.1120">
    <property type="entry name" value="Carboxypeptidase-like, regulatory domain"/>
    <property type="match status" value="1"/>
</dbReference>
<sequence>MKTGLLTLFFMLSSFVIVNAQNTFKAILKDDATEEPIIGAAVTIDSLKLGAVTDTTGLVTLTHIPNGNFQIKFKSMGYSTKTKTLHFPLASRNKVFDIDLEPSTNEMDEVVVSITRSNRSIEDIPTKVDVVAADDLGEKGMMQPSNIALLFNETTGVMAQQTSAITGATSLRMQGLDGRYTTILNDGMPLYDGFSGGLSIVQIPPMNLQQVEFIKGSASTLYGGGAIGGVVDLITKQPEKQRKLSFLFNGTSGKGFDGSEYYAQRWNKIGVTLFSTYDHSSAYDPFHTGFSAIPQNGRVTVNPKLFLYLDKNTTAWFGINTSFEKRLGGDMNVIAGNADSTHQYFQRNNSTRLSTQFSLNHQFSDKSQLNVKNSISFFGNNLQQPAFNSTGREVASFSEVNYQYSAPVSEWVVGANLWTDHYQTIHSTQPDYQLTTVSAFAQNTLTPCPWFTFESGLRLDESNVSINTQKNEFFVLPEIHALFKVNTHWSTRLGGGLGYKMPSPFGFENDQYNYATLQPLNVAQTLAERSYGGNWDFIYQTSGDGITFSLDEMLFATRVNHPLVEQNNNSLTNANGYVLSQGSATNASMIIGDLNLFAGYTYTLAQQHFNNQVTWQPLTPKNLLYLDFAYEDEGNFRVGIEADYTSNQQLMDGTMGKQTFITSLLAEKMWKHFNIFMNVEDLANVRQTNLYTGSITHPVFEDVYAPLEGRMINLGIQVHV</sequence>
<keyword evidence="11" id="KW-0675">Receptor</keyword>
<evidence type="ECO:0000256" key="7">
    <source>
        <dbReference type="ARBA" id="ARBA00023237"/>
    </source>
</evidence>
<evidence type="ECO:0000256" key="4">
    <source>
        <dbReference type="ARBA" id="ARBA00022692"/>
    </source>
</evidence>
<name>A0A7W5DR52_9PORP</name>
<dbReference type="PANTHER" id="PTHR30069">
    <property type="entry name" value="TONB-DEPENDENT OUTER MEMBRANE RECEPTOR"/>
    <property type="match status" value="1"/>
</dbReference>
<evidence type="ECO:0000259" key="10">
    <source>
        <dbReference type="Pfam" id="PF07715"/>
    </source>
</evidence>
<protein>
    <submittedName>
        <fullName evidence="11">Iron complex outermembrane receptor protein</fullName>
    </submittedName>
</protein>
<proteinExistence type="inferred from homology"/>
<dbReference type="SUPFAM" id="SSF49464">
    <property type="entry name" value="Carboxypeptidase regulatory domain-like"/>
    <property type="match status" value="1"/>
</dbReference>
<dbReference type="Pfam" id="PF07715">
    <property type="entry name" value="Plug"/>
    <property type="match status" value="1"/>
</dbReference>
<dbReference type="GO" id="GO:0044718">
    <property type="term" value="P:siderophore transmembrane transport"/>
    <property type="evidence" value="ECO:0007669"/>
    <property type="project" value="TreeGrafter"/>
</dbReference>
<dbReference type="AlphaFoldDB" id="A0A7W5DR52"/>
<dbReference type="GO" id="GO:0015344">
    <property type="term" value="F:siderophore uptake transmembrane transporter activity"/>
    <property type="evidence" value="ECO:0007669"/>
    <property type="project" value="TreeGrafter"/>
</dbReference>
<dbReference type="InterPro" id="IPR012910">
    <property type="entry name" value="Plug_dom"/>
</dbReference>
<keyword evidence="12" id="KW-1185">Reference proteome</keyword>
<dbReference type="PROSITE" id="PS52016">
    <property type="entry name" value="TONB_DEPENDENT_REC_3"/>
    <property type="match status" value="1"/>
</dbReference>
<comment type="caution">
    <text evidence="11">The sequence shown here is derived from an EMBL/GenBank/DDBJ whole genome shotgun (WGS) entry which is preliminary data.</text>
</comment>
<dbReference type="Pfam" id="PF13715">
    <property type="entry name" value="CarbopepD_reg_2"/>
    <property type="match status" value="1"/>
</dbReference>
<keyword evidence="7 8" id="KW-0998">Cell outer membrane</keyword>
<keyword evidence="4 8" id="KW-0812">Transmembrane</keyword>
<feature type="chain" id="PRO_5031003419" evidence="9">
    <location>
        <begin position="21"/>
        <end position="720"/>
    </location>
</feature>
<keyword evidence="2 8" id="KW-0813">Transport</keyword>
<keyword evidence="6 8" id="KW-0472">Membrane</keyword>
<evidence type="ECO:0000256" key="5">
    <source>
        <dbReference type="ARBA" id="ARBA00022729"/>
    </source>
</evidence>
<evidence type="ECO:0000256" key="2">
    <source>
        <dbReference type="ARBA" id="ARBA00022448"/>
    </source>
</evidence>
<dbReference type="RefSeq" id="WP_183413325.1">
    <property type="nucleotide sequence ID" value="NZ_JACHYB010000001.1"/>
</dbReference>
<comment type="subcellular location">
    <subcellularLocation>
        <location evidence="1 8">Cell outer membrane</location>
        <topology evidence="1 8">Multi-pass membrane protein</topology>
    </subcellularLocation>
</comment>
<comment type="similarity">
    <text evidence="8">Belongs to the TonB-dependent receptor family.</text>
</comment>
<keyword evidence="3 8" id="KW-1134">Transmembrane beta strand</keyword>
<feature type="signal peptide" evidence="9">
    <location>
        <begin position="1"/>
        <end position="20"/>
    </location>
</feature>
<evidence type="ECO:0000256" key="1">
    <source>
        <dbReference type="ARBA" id="ARBA00004571"/>
    </source>
</evidence>
<dbReference type="Gene3D" id="2.170.130.10">
    <property type="entry name" value="TonB-dependent receptor, plug domain"/>
    <property type="match status" value="1"/>
</dbReference>
<evidence type="ECO:0000256" key="3">
    <source>
        <dbReference type="ARBA" id="ARBA00022452"/>
    </source>
</evidence>